<feature type="compositionally biased region" description="Low complexity" evidence="1">
    <location>
        <begin position="231"/>
        <end position="240"/>
    </location>
</feature>
<evidence type="ECO:0008006" key="4">
    <source>
        <dbReference type="Google" id="ProtNLM"/>
    </source>
</evidence>
<feature type="compositionally biased region" description="Polar residues" evidence="1">
    <location>
        <begin position="14"/>
        <end position="28"/>
    </location>
</feature>
<evidence type="ECO:0000313" key="2">
    <source>
        <dbReference type="EMBL" id="KAF1939928.1"/>
    </source>
</evidence>
<name>A0A6A5SJY2_9PLEO</name>
<accession>A0A6A5SJY2</accession>
<protein>
    <recommendedName>
        <fullName evidence="4">Lytic polysaccharide monooxygenase</fullName>
    </recommendedName>
</protein>
<dbReference type="OrthoDB" id="2342176at2759"/>
<sequence>MPQNPTDPAYRCFETSQGSHTNNPSPTYESHNGFEALIMTVLMRKPLSVFALAGAAQAHMSIFYPPPLGGAPSINKQSTNIDSTFNFPLGCCGPDGGDTLDSPGICRGHLDKFDTEEATVTWQPGQDAYFQLTDFTYDPAAVGGTHSGGSCQVGFSVDKGKTWKVAASYHGACPHPTEDGSPEAQTFDFKVPTGMPEGDALFGWVWLNREHESFMNCAKVNIGTGSGDSYPAQPEQSAQPSPQPEKPEYNAPAPPAPTSVAAVPPPQGTVGVTVTTVVATTIYQTSPAEPTETGTDDSEDSESEDSDSNDSDNDDGHGYNAHQKVKRNTRRYVVDGSRCDCRRDELTLAARCFCDTSDSAVERKALRMHRRTFYKRVDACNWDSAPAMEVSYFTHDANCAPNAKEHMPESDDFELSWDVSCGVVAESQYQIKPMTCDMYN</sequence>
<dbReference type="AlphaFoldDB" id="A0A6A5SJY2"/>
<feature type="compositionally biased region" description="Acidic residues" evidence="1">
    <location>
        <begin position="294"/>
        <end position="313"/>
    </location>
</feature>
<organism evidence="2 3">
    <name type="scientific">Clathrospora elynae</name>
    <dbReference type="NCBI Taxonomy" id="706981"/>
    <lineage>
        <taxon>Eukaryota</taxon>
        <taxon>Fungi</taxon>
        <taxon>Dikarya</taxon>
        <taxon>Ascomycota</taxon>
        <taxon>Pezizomycotina</taxon>
        <taxon>Dothideomycetes</taxon>
        <taxon>Pleosporomycetidae</taxon>
        <taxon>Pleosporales</taxon>
        <taxon>Diademaceae</taxon>
        <taxon>Clathrospora</taxon>
    </lineage>
</organism>
<dbReference type="PANTHER" id="PTHR36182:SF1">
    <property type="entry name" value="PROTEIN, PUTATIVE (AFU_ORTHOLOGUE AFUA_6G10930)-RELATED"/>
    <property type="match status" value="1"/>
</dbReference>
<gene>
    <name evidence="2" type="ORF">EJ02DRAFT_504485</name>
</gene>
<feature type="region of interest" description="Disordered" evidence="1">
    <location>
        <begin position="225"/>
        <end position="267"/>
    </location>
</feature>
<dbReference type="Proteomes" id="UP000800038">
    <property type="component" value="Unassembled WGS sequence"/>
</dbReference>
<dbReference type="PANTHER" id="PTHR36182">
    <property type="entry name" value="PROTEIN, PUTATIVE (AFU_ORTHOLOGUE AFUA_6G10930)-RELATED"/>
    <property type="match status" value="1"/>
</dbReference>
<dbReference type="EMBL" id="ML976072">
    <property type="protein sequence ID" value="KAF1939928.1"/>
    <property type="molecule type" value="Genomic_DNA"/>
</dbReference>
<feature type="non-terminal residue" evidence="2">
    <location>
        <position position="1"/>
    </location>
</feature>
<feature type="region of interest" description="Disordered" evidence="1">
    <location>
        <begin position="282"/>
        <end position="326"/>
    </location>
</feature>
<keyword evidence="3" id="KW-1185">Reference proteome</keyword>
<feature type="compositionally biased region" description="Pro residues" evidence="1">
    <location>
        <begin position="252"/>
        <end position="267"/>
    </location>
</feature>
<dbReference type="Gene3D" id="2.70.50.70">
    <property type="match status" value="1"/>
</dbReference>
<evidence type="ECO:0000256" key="1">
    <source>
        <dbReference type="SAM" id="MobiDB-lite"/>
    </source>
</evidence>
<evidence type="ECO:0000313" key="3">
    <source>
        <dbReference type="Proteomes" id="UP000800038"/>
    </source>
</evidence>
<reference evidence="2" key="1">
    <citation type="journal article" date="2020" name="Stud. Mycol.">
        <title>101 Dothideomycetes genomes: a test case for predicting lifestyles and emergence of pathogens.</title>
        <authorList>
            <person name="Haridas S."/>
            <person name="Albert R."/>
            <person name="Binder M."/>
            <person name="Bloem J."/>
            <person name="Labutti K."/>
            <person name="Salamov A."/>
            <person name="Andreopoulos B."/>
            <person name="Baker S."/>
            <person name="Barry K."/>
            <person name="Bills G."/>
            <person name="Bluhm B."/>
            <person name="Cannon C."/>
            <person name="Castanera R."/>
            <person name="Culley D."/>
            <person name="Daum C."/>
            <person name="Ezra D."/>
            <person name="Gonzalez J."/>
            <person name="Henrissat B."/>
            <person name="Kuo A."/>
            <person name="Liang C."/>
            <person name="Lipzen A."/>
            <person name="Lutzoni F."/>
            <person name="Magnuson J."/>
            <person name="Mondo S."/>
            <person name="Nolan M."/>
            <person name="Ohm R."/>
            <person name="Pangilinan J."/>
            <person name="Park H.-J."/>
            <person name="Ramirez L."/>
            <person name="Alfaro M."/>
            <person name="Sun H."/>
            <person name="Tritt A."/>
            <person name="Yoshinaga Y."/>
            <person name="Zwiers L.-H."/>
            <person name="Turgeon B."/>
            <person name="Goodwin S."/>
            <person name="Spatafora J."/>
            <person name="Crous P."/>
            <person name="Grigoriev I."/>
        </authorList>
    </citation>
    <scope>NUCLEOTIDE SEQUENCE</scope>
    <source>
        <strain evidence="2">CBS 161.51</strain>
    </source>
</reference>
<proteinExistence type="predicted"/>
<feature type="region of interest" description="Disordered" evidence="1">
    <location>
        <begin position="1"/>
        <end position="28"/>
    </location>
</feature>